<dbReference type="RefSeq" id="WP_209286287.1">
    <property type="nucleotide sequence ID" value="NZ_JACVEW010000003.1"/>
</dbReference>
<organism evidence="1 2">
    <name type="scientific">Marinobacterium alkalitolerans</name>
    <dbReference type="NCBI Taxonomy" id="1542925"/>
    <lineage>
        <taxon>Bacteria</taxon>
        <taxon>Pseudomonadati</taxon>
        <taxon>Pseudomonadota</taxon>
        <taxon>Gammaproteobacteria</taxon>
        <taxon>Oceanospirillales</taxon>
        <taxon>Oceanospirillaceae</taxon>
        <taxon>Marinobacterium</taxon>
    </lineage>
</organism>
<keyword evidence="2" id="KW-1185">Reference proteome</keyword>
<dbReference type="Proteomes" id="UP000810171">
    <property type="component" value="Unassembled WGS sequence"/>
</dbReference>
<evidence type="ECO:0000313" key="1">
    <source>
        <dbReference type="EMBL" id="MBP0047677.1"/>
    </source>
</evidence>
<dbReference type="InterPro" id="IPR021398">
    <property type="entry name" value="DUF3037"/>
</dbReference>
<evidence type="ECO:0000313" key="2">
    <source>
        <dbReference type="Proteomes" id="UP000810171"/>
    </source>
</evidence>
<gene>
    <name evidence="1" type="ORF">H9C73_02925</name>
</gene>
<comment type="caution">
    <text evidence="1">The sequence shown here is derived from an EMBL/GenBank/DDBJ whole genome shotgun (WGS) entry which is preliminary data.</text>
</comment>
<protein>
    <submittedName>
        <fullName evidence="1">DUF3037 domain-containing protein</fullName>
    </submittedName>
</protein>
<sequence length="277" mass="30962">MATWYKYAVLRACPDRVRGEIVNVGIVVISPEGQLDVLIPDQMNKAAALDSSMKAELIEEIANEACRAADYVSSVQDKIMMLETASNDFIRCSNFAEFQLSDTKHYTRKVNELLNLLVKPVKHKREAQSRRIGTKMKELFKSKSLLGGQDDIGKHLVVPEYPIDLARGFKADFALKNGVMHITQTIDMNTSDPKQKHAKAALHALTLDKATDVFGDDTKRYVVYSAARRNKTVDQTLQLLGDHADEMFNLESSQETKDYIEIIESAIQAAENQAPAS</sequence>
<accession>A0ABS3Z7J2</accession>
<dbReference type="Pfam" id="PF11236">
    <property type="entry name" value="DUF3037"/>
    <property type="match status" value="1"/>
</dbReference>
<dbReference type="EMBL" id="JACVEW010000003">
    <property type="protein sequence ID" value="MBP0047677.1"/>
    <property type="molecule type" value="Genomic_DNA"/>
</dbReference>
<name>A0ABS3Z7J2_9GAMM</name>
<proteinExistence type="predicted"/>
<reference evidence="1 2" key="1">
    <citation type="submission" date="2020-09" db="EMBL/GenBank/DDBJ databases">
        <authorList>
            <person name="Tanuku N.R.S."/>
        </authorList>
    </citation>
    <scope>NUCLEOTIDE SEQUENCE [LARGE SCALE GENOMIC DNA]</scope>
    <source>
        <strain evidence="1 2">AK62</strain>
    </source>
</reference>